<evidence type="ECO:0000313" key="8">
    <source>
        <dbReference type="Proteomes" id="UP000249577"/>
    </source>
</evidence>
<comment type="caution">
    <text evidence="7">The sequence shown here is derived from an EMBL/GenBank/DDBJ whole genome shotgun (WGS) entry which is preliminary data.</text>
</comment>
<keyword evidence="1 7" id="KW-0489">Methyltransferase</keyword>
<dbReference type="InterPro" id="IPR036388">
    <property type="entry name" value="WH-like_DNA-bd_sf"/>
</dbReference>
<dbReference type="InterPro" id="IPR012967">
    <property type="entry name" value="COMT_dimerisation"/>
</dbReference>
<dbReference type="Proteomes" id="UP000249577">
    <property type="component" value="Unassembled WGS sequence"/>
</dbReference>
<dbReference type="Pfam" id="PF08100">
    <property type="entry name" value="Dimerisation"/>
    <property type="match status" value="1"/>
</dbReference>
<dbReference type="SUPFAM" id="SSF53335">
    <property type="entry name" value="S-adenosyl-L-methionine-dependent methyltransferases"/>
    <property type="match status" value="1"/>
</dbReference>
<reference evidence="7 8" key="1">
    <citation type="submission" date="2017-08" db="EMBL/GenBank/DDBJ databases">
        <title>Infants hospitalized years apart are colonized by the same room-sourced microbial strains.</title>
        <authorList>
            <person name="Brooks B."/>
            <person name="Olm M.R."/>
            <person name="Firek B.A."/>
            <person name="Baker R."/>
            <person name="Thomas B.C."/>
            <person name="Morowitz M.J."/>
            <person name="Banfield J.F."/>
        </authorList>
    </citation>
    <scope>NUCLEOTIDE SEQUENCE [LARGE SCALE GENOMIC DNA]</scope>
    <source>
        <strain evidence="7">S2_005_003_R2_43</strain>
    </source>
</reference>
<sequence length="408" mass="43368">MIAGTDDDRGSPPVLPGERLQEAWRRLRAEKLADRGFRRRAAANPLIRPIATRSAGRLFDLAAGFVYSQILRAVIDLDLLGRLESGPKTADDLAGPLGLSPAAARRLLDAAAALDLVEARSDGAYGIAALGSVLQAEDGVRAMIAHHDMLYDDLRDPVALLRGEAGETRLSRFWPYAGDAAAPEGGARPASGDGEADGTADAYGPYSELMARSQSFVADDVLDVFSFGDRNSLLDLGGGEGVFAEAAAERWPHLEIRLVDLPEVAARAESRLRAAGLAGRVSVRGADLFDAPALGAADVVSFVRVLHDHEDDAALALLRLAHRALTPGGEVMIAEPIAGMPGARRVGHAYFGFYLLAMGSGRARSAVELADLLARAGFWNVRTRYARGALPLAVTTARRRGEGPIWRL</sequence>
<evidence type="ECO:0000313" key="7">
    <source>
        <dbReference type="EMBL" id="PZQ16042.1"/>
    </source>
</evidence>
<proteinExistence type="predicted"/>
<feature type="domain" description="O-methyltransferase dimerisation" evidence="6">
    <location>
        <begin position="60"/>
        <end position="134"/>
    </location>
</feature>
<evidence type="ECO:0000259" key="5">
    <source>
        <dbReference type="Pfam" id="PF00891"/>
    </source>
</evidence>
<gene>
    <name evidence="7" type="ORF">DI565_09585</name>
</gene>
<feature type="active site" description="Proton acceptor" evidence="4">
    <location>
        <position position="307"/>
    </location>
</feature>
<dbReference type="GO" id="GO:0032259">
    <property type="term" value="P:methylation"/>
    <property type="evidence" value="ECO:0007669"/>
    <property type="project" value="UniProtKB-KW"/>
</dbReference>
<dbReference type="CDD" id="cd02440">
    <property type="entry name" value="AdoMet_MTases"/>
    <property type="match status" value="1"/>
</dbReference>
<dbReference type="GO" id="GO:0046983">
    <property type="term" value="F:protein dimerization activity"/>
    <property type="evidence" value="ECO:0007669"/>
    <property type="project" value="InterPro"/>
</dbReference>
<accession>A0A2W5KGG0</accession>
<evidence type="ECO:0000256" key="2">
    <source>
        <dbReference type="ARBA" id="ARBA00022679"/>
    </source>
</evidence>
<dbReference type="SUPFAM" id="SSF46785">
    <property type="entry name" value="Winged helix' DNA-binding domain"/>
    <property type="match status" value="1"/>
</dbReference>
<dbReference type="PANTHER" id="PTHR43712:SF2">
    <property type="entry name" value="O-METHYLTRANSFERASE CICE"/>
    <property type="match status" value="1"/>
</dbReference>
<feature type="domain" description="O-methyltransferase C-terminal" evidence="5">
    <location>
        <begin position="206"/>
        <end position="378"/>
    </location>
</feature>
<evidence type="ECO:0000256" key="3">
    <source>
        <dbReference type="ARBA" id="ARBA00022691"/>
    </source>
</evidence>
<organism evidence="7 8">
    <name type="scientific">Ancylobacter novellus</name>
    <name type="common">Thiobacillus novellus</name>
    <dbReference type="NCBI Taxonomy" id="921"/>
    <lineage>
        <taxon>Bacteria</taxon>
        <taxon>Pseudomonadati</taxon>
        <taxon>Pseudomonadota</taxon>
        <taxon>Alphaproteobacteria</taxon>
        <taxon>Hyphomicrobiales</taxon>
        <taxon>Xanthobacteraceae</taxon>
        <taxon>Ancylobacter</taxon>
    </lineage>
</organism>
<dbReference type="Pfam" id="PF00891">
    <property type="entry name" value="Methyltransf_2"/>
    <property type="match status" value="1"/>
</dbReference>
<dbReference type="InterPro" id="IPR029063">
    <property type="entry name" value="SAM-dependent_MTases_sf"/>
</dbReference>
<evidence type="ECO:0000256" key="1">
    <source>
        <dbReference type="ARBA" id="ARBA00022603"/>
    </source>
</evidence>
<dbReference type="PIRSF" id="PIRSF005739">
    <property type="entry name" value="O-mtase"/>
    <property type="match status" value="1"/>
</dbReference>
<dbReference type="Gene3D" id="3.40.50.150">
    <property type="entry name" value="Vaccinia Virus protein VP39"/>
    <property type="match status" value="1"/>
</dbReference>
<dbReference type="PROSITE" id="PS51683">
    <property type="entry name" value="SAM_OMT_II"/>
    <property type="match status" value="1"/>
</dbReference>
<dbReference type="InterPro" id="IPR016461">
    <property type="entry name" value="COMT-like"/>
</dbReference>
<keyword evidence="2 7" id="KW-0808">Transferase</keyword>
<dbReference type="EMBL" id="QFPN01000004">
    <property type="protein sequence ID" value="PZQ16042.1"/>
    <property type="molecule type" value="Genomic_DNA"/>
</dbReference>
<dbReference type="InterPro" id="IPR036390">
    <property type="entry name" value="WH_DNA-bd_sf"/>
</dbReference>
<name>A0A2W5KGG0_ANCNO</name>
<dbReference type="Gene3D" id="1.10.10.10">
    <property type="entry name" value="Winged helix-like DNA-binding domain superfamily/Winged helix DNA-binding domain"/>
    <property type="match status" value="1"/>
</dbReference>
<dbReference type="GO" id="GO:0008171">
    <property type="term" value="F:O-methyltransferase activity"/>
    <property type="evidence" value="ECO:0007669"/>
    <property type="project" value="InterPro"/>
</dbReference>
<evidence type="ECO:0000256" key="4">
    <source>
        <dbReference type="PIRSR" id="PIRSR005739-1"/>
    </source>
</evidence>
<keyword evidence="3" id="KW-0949">S-adenosyl-L-methionine</keyword>
<dbReference type="AlphaFoldDB" id="A0A2W5KGG0"/>
<protein>
    <submittedName>
        <fullName evidence="7">Methyltransferase</fullName>
    </submittedName>
</protein>
<evidence type="ECO:0000259" key="6">
    <source>
        <dbReference type="Pfam" id="PF08100"/>
    </source>
</evidence>
<dbReference type="InterPro" id="IPR001077">
    <property type="entry name" value="COMT_C"/>
</dbReference>
<dbReference type="PANTHER" id="PTHR43712">
    <property type="entry name" value="PUTATIVE (AFU_ORTHOLOGUE AFUA_4G14580)-RELATED"/>
    <property type="match status" value="1"/>
</dbReference>